<protein>
    <submittedName>
        <fullName evidence="1">Uncharacterized protein</fullName>
    </submittedName>
</protein>
<dbReference type="Gramene" id="mRNA:HanXRQr2_Chr10g0420411">
    <property type="protein sequence ID" value="mRNA:HanXRQr2_Chr10g0420411"/>
    <property type="gene ID" value="HanXRQr2_Chr10g0420411"/>
</dbReference>
<dbReference type="Proteomes" id="UP000215914">
    <property type="component" value="Unassembled WGS sequence"/>
</dbReference>
<organism evidence="1 2">
    <name type="scientific">Helianthus annuus</name>
    <name type="common">Common sunflower</name>
    <dbReference type="NCBI Taxonomy" id="4232"/>
    <lineage>
        <taxon>Eukaryota</taxon>
        <taxon>Viridiplantae</taxon>
        <taxon>Streptophyta</taxon>
        <taxon>Embryophyta</taxon>
        <taxon>Tracheophyta</taxon>
        <taxon>Spermatophyta</taxon>
        <taxon>Magnoliopsida</taxon>
        <taxon>eudicotyledons</taxon>
        <taxon>Gunneridae</taxon>
        <taxon>Pentapetalae</taxon>
        <taxon>asterids</taxon>
        <taxon>campanulids</taxon>
        <taxon>Asterales</taxon>
        <taxon>Asteraceae</taxon>
        <taxon>Asteroideae</taxon>
        <taxon>Heliantheae alliance</taxon>
        <taxon>Heliantheae</taxon>
        <taxon>Helianthus</taxon>
    </lineage>
</organism>
<dbReference type="EMBL" id="MNCJ02000325">
    <property type="protein sequence ID" value="KAF5784734.1"/>
    <property type="molecule type" value="Genomic_DNA"/>
</dbReference>
<reference evidence="1" key="2">
    <citation type="submission" date="2020-06" db="EMBL/GenBank/DDBJ databases">
        <title>Helianthus annuus Genome sequencing and assembly Release 2.</title>
        <authorList>
            <person name="Gouzy J."/>
            <person name="Langlade N."/>
            <person name="Munos S."/>
        </authorList>
    </citation>
    <scope>NUCLEOTIDE SEQUENCE</scope>
    <source>
        <tissue evidence="1">Leaves</tissue>
    </source>
</reference>
<dbReference type="AlphaFoldDB" id="A0A9K3HU24"/>
<accession>A0A9K3HU24</accession>
<keyword evidence="2" id="KW-1185">Reference proteome</keyword>
<gene>
    <name evidence="1" type="ORF">HanXRQr2_Chr10g0420411</name>
</gene>
<name>A0A9K3HU24_HELAN</name>
<evidence type="ECO:0000313" key="2">
    <source>
        <dbReference type="Proteomes" id="UP000215914"/>
    </source>
</evidence>
<evidence type="ECO:0000313" key="1">
    <source>
        <dbReference type="EMBL" id="KAF5784734.1"/>
    </source>
</evidence>
<proteinExistence type="predicted"/>
<reference evidence="1" key="1">
    <citation type="journal article" date="2017" name="Nature">
        <title>The sunflower genome provides insights into oil metabolism, flowering and Asterid evolution.</title>
        <authorList>
            <person name="Badouin H."/>
            <person name="Gouzy J."/>
            <person name="Grassa C.J."/>
            <person name="Murat F."/>
            <person name="Staton S.E."/>
            <person name="Cottret L."/>
            <person name="Lelandais-Briere C."/>
            <person name="Owens G.L."/>
            <person name="Carrere S."/>
            <person name="Mayjonade B."/>
            <person name="Legrand L."/>
            <person name="Gill N."/>
            <person name="Kane N.C."/>
            <person name="Bowers J.E."/>
            <person name="Hubner S."/>
            <person name="Bellec A."/>
            <person name="Berard A."/>
            <person name="Berges H."/>
            <person name="Blanchet N."/>
            <person name="Boniface M.C."/>
            <person name="Brunel D."/>
            <person name="Catrice O."/>
            <person name="Chaidir N."/>
            <person name="Claudel C."/>
            <person name="Donnadieu C."/>
            <person name="Faraut T."/>
            <person name="Fievet G."/>
            <person name="Helmstetter N."/>
            <person name="King M."/>
            <person name="Knapp S.J."/>
            <person name="Lai Z."/>
            <person name="Le Paslier M.C."/>
            <person name="Lippi Y."/>
            <person name="Lorenzon L."/>
            <person name="Mandel J.R."/>
            <person name="Marage G."/>
            <person name="Marchand G."/>
            <person name="Marquand E."/>
            <person name="Bret-Mestries E."/>
            <person name="Morien E."/>
            <person name="Nambeesan S."/>
            <person name="Nguyen T."/>
            <person name="Pegot-Espagnet P."/>
            <person name="Pouilly N."/>
            <person name="Raftis F."/>
            <person name="Sallet E."/>
            <person name="Schiex T."/>
            <person name="Thomas J."/>
            <person name="Vandecasteele C."/>
            <person name="Vares D."/>
            <person name="Vear F."/>
            <person name="Vautrin S."/>
            <person name="Crespi M."/>
            <person name="Mangin B."/>
            <person name="Burke J.M."/>
            <person name="Salse J."/>
            <person name="Munos S."/>
            <person name="Vincourt P."/>
            <person name="Rieseberg L.H."/>
            <person name="Langlade N.B."/>
        </authorList>
    </citation>
    <scope>NUCLEOTIDE SEQUENCE</scope>
    <source>
        <tissue evidence="1">Leaves</tissue>
    </source>
</reference>
<comment type="caution">
    <text evidence="1">The sequence shown here is derived from an EMBL/GenBank/DDBJ whole genome shotgun (WGS) entry which is preliminary data.</text>
</comment>
<sequence length="42" mass="4487">MLQSSMASRGAPKGPGGYIRITNQCCCLDDGFTPVTIHFSII</sequence>